<gene>
    <name evidence="1" type="ORF">BpHYR1_000789</name>
</gene>
<dbReference type="Proteomes" id="UP000276133">
    <property type="component" value="Unassembled WGS sequence"/>
</dbReference>
<name>A0A3M7SW13_BRAPC</name>
<proteinExistence type="predicted"/>
<accession>A0A3M7SW13</accession>
<dbReference type="AlphaFoldDB" id="A0A3M7SW13"/>
<reference evidence="1 2" key="1">
    <citation type="journal article" date="2018" name="Sci. Rep.">
        <title>Genomic signatures of local adaptation to the degree of environmental predictability in rotifers.</title>
        <authorList>
            <person name="Franch-Gras L."/>
            <person name="Hahn C."/>
            <person name="Garcia-Roger E.M."/>
            <person name="Carmona M.J."/>
            <person name="Serra M."/>
            <person name="Gomez A."/>
        </authorList>
    </citation>
    <scope>NUCLEOTIDE SEQUENCE [LARGE SCALE GENOMIC DNA]</scope>
    <source>
        <strain evidence="1">HYR1</strain>
    </source>
</reference>
<dbReference type="EMBL" id="REGN01000693">
    <property type="protein sequence ID" value="RNA39963.1"/>
    <property type="molecule type" value="Genomic_DNA"/>
</dbReference>
<protein>
    <submittedName>
        <fullName evidence="1">Uncharacterized protein</fullName>
    </submittedName>
</protein>
<comment type="caution">
    <text evidence="1">The sequence shown here is derived from an EMBL/GenBank/DDBJ whole genome shotgun (WGS) entry which is preliminary data.</text>
</comment>
<keyword evidence="2" id="KW-1185">Reference proteome</keyword>
<evidence type="ECO:0000313" key="2">
    <source>
        <dbReference type="Proteomes" id="UP000276133"/>
    </source>
</evidence>
<sequence length="127" mass="14274">MFRKLKFMRSVLAITLKTQCDYNLIMIIKDKTKLIIKTYPKNKYHNELRQTWEINSISGRTVSNSTHVLRSKSLISMTYPVNGDPPLSSGAFHQIFISSALMSVTIGSIGEPGLSNTLTLTLQVSRP</sequence>
<evidence type="ECO:0000313" key="1">
    <source>
        <dbReference type="EMBL" id="RNA39963.1"/>
    </source>
</evidence>
<organism evidence="1 2">
    <name type="scientific">Brachionus plicatilis</name>
    <name type="common">Marine rotifer</name>
    <name type="synonym">Brachionus muelleri</name>
    <dbReference type="NCBI Taxonomy" id="10195"/>
    <lineage>
        <taxon>Eukaryota</taxon>
        <taxon>Metazoa</taxon>
        <taxon>Spiralia</taxon>
        <taxon>Gnathifera</taxon>
        <taxon>Rotifera</taxon>
        <taxon>Eurotatoria</taxon>
        <taxon>Monogononta</taxon>
        <taxon>Pseudotrocha</taxon>
        <taxon>Ploima</taxon>
        <taxon>Brachionidae</taxon>
        <taxon>Brachionus</taxon>
    </lineage>
</organism>